<dbReference type="PRINTS" id="PR00862">
    <property type="entry name" value="PROLIGOPTASE"/>
</dbReference>
<dbReference type="GO" id="GO:0070012">
    <property type="term" value="F:oligopeptidase activity"/>
    <property type="evidence" value="ECO:0007669"/>
    <property type="project" value="TreeGrafter"/>
</dbReference>
<keyword evidence="4 7" id="KW-0645">Protease</keyword>
<dbReference type="InterPro" id="IPR001375">
    <property type="entry name" value="Peptidase_S9_cat"/>
</dbReference>
<evidence type="ECO:0000256" key="7">
    <source>
        <dbReference type="RuleBase" id="RU368024"/>
    </source>
</evidence>
<evidence type="ECO:0000256" key="6">
    <source>
        <dbReference type="ARBA" id="ARBA00022825"/>
    </source>
</evidence>
<dbReference type="AlphaFoldDB" id="A0A5N3VES7"/>
<keyword evidence="5 7" id="KW-0378">Hydrolase</keyword>
<dbReference type="PANTHER" id="PTHR42881:SF2">
    <property type="entry name" value="PROLYL ENDOPEPTIDASE"/>
    <property type="match status" value="1"/>
</dbReference>
<name>A0A5N3VES7_MUNMU</name>
<dbReference type="InterPro" id="IPR029058">
    <property type="entry name" value="AB_hydrolase_fold"/>
</dbReference>
<dbReference type="EMBL" id="VCEA01000002">
    <property type="protein sequence ID" value="KAB0347731.1"/>
    <property type="molecule type" value="Genomic_DNA"/>
</dbReference>
<dbReference type="PROSITE" id="PS00708">
    <property type="entry name" value="PRO_ENDOPEP_SER"/>
    <property type="match status" value="1"/>
</dbReference>
<dbReference type="InterPro" id="IPR051167">
    <property type="entry name" value="Prolyl_oligopep/macrocyclase"/>
</dbReference>
<dbReference type="PANTHER" id="PTHR42881">
    <property type="entry name" value="PROLYL ENDOPEPTIDASE"/>
    <property type="match status" value="1"/>
</dbReference>
<comment type="caution">
    <text evidence="10">The sequence shown here is derived from an EMBL/GenBank/DDBJ whole genome shotgun (WGS) entry which is preliminary data.</text>
</comment>
<proteinExistence type="inferred from homology"/>
<feature type="domain" description="Peptidase S9A N-terminal" evidence="9">
    <location>
        <begin position="1"/>
        <end position="158"/>
    </location>
</feature>
<dbReference type="Proteomes" id="UP000326458">
    <property type="component" value="Unassembled WGS sequence"/>
</dbReference>
<dbReference type="FunFam" id="2.130.10.120:FF:000022">
    <property type="entry name" value="Uncharacterized protein"/>
    <property type="match status" value="1"/>
</dbReference>
<dbReference type="InterPro" id="IPR023302">
    <property type="entry name" value="Pept_S9A_N"/>
</dbReference>
<evidence type="ECO:0000313" key="11">
    <source>
        <dbReference type="Proteomes" id="UP000326458"/>
    </source>
</evidence>
<evidence type="ECO:0000256" key="1">
    <source>
        <dbReference type="ARBA" id="ARBA00001070"/>
    </source>
</evidence>
<evidence type="ECO:0000259" key="8">
    <source>
        <dbReference type="Pfam" id="PF00326"/>
    </source>
</evidence>
<evidence type="ECO:0000256" key="5">
    <source>
        <dbReference type="ARBA" id="ARBA00022801"/>
    </source>
</evidence>
<evidence type="ECO:0000256" key="3">
    <source>
        <dbReference type="ARBA" id="ARBA00016310"/>
    </source>
</evidence>
<sequence length="525" mass="59682">AFVEAQNKITVPFLEQCPIRGLYKERMTELYDYPKYSCHFKKGKRYFYFYNTGLQNQRVLYVQDSLEGDARVFLDPNVLSDDGTVALRGYAFSEDGEYFAYGLSASGSDWVTIKFMKVDGAKELPDVLERVKFSCMAWTHDGKGMFYNAYPQQDGKSDGILKWVKLIDNFEGEYDYVTNEGTVFTFKTNRHSPNYRLINIDFTDPEESRWKVLVPEHEKDVLEWVACVRSSFLVLCYLHDVKNTLQLHDLATGALLKTFPLEVGSVVGYSGQKKDTEIFYQFTSFLSPGIIYHCDLTKEELEPRVFREVTVKGIDASDYQTVQVGVVLSPQCGILANKQNCFDDFQCAAEYLIKEGYTSPKRLTINGGSNGGLLVATCANQRPDLFGCVIAQVGVMDMLKFHKYTIGHAWTTDYGCSDNKQHFEWLIKYSPLHNVKLPEADDIQYPSMLLLTADHDDRVVPLHSLKFIATLQHLVGRSRKQNNPLLIHVDTKAGHGAGKPTAKVIEEVSDMFAFIARCLNIDWIP</sequence>
<dbReference type="InterPro" id="IPR002471">
    <property type="entry name" value="Pept_S9_AS"/>
</dbReference>
<evidence type="ECO:0000256" key="4">
    <source>
        <dbReference type="ARBA" id="ARBA00022670"/>
    </source>
</evidence>
<dbReference type="Pfam" id="PF00326">
    <property type="entry name" value="Peptidase_S9"/>
    <property type="match status" value="1"/>
</dbReference>
<dbReference type="GO" id="GO:0006508">
    <property type="term" value="P:proteolysis"/>
    <property type="evidence" value="ECO:0007669"/>
    <property type="project" value="UniProtKB-KW"/>
</dbReference>
<dbReference type="Gene3D" id="2.130.10.120">
    <property type="entry name" value="Prolyl oligopeptidase, N-terminal domain"/>
    <property type="match status" value="2"/>
</dbReference>
<feature type="domain" description="Peptidase S9 prolyl oligopeptidase catalytic" evidence="8">
    <location>
        <begin position="335"/>
        <end position="520"/>
    </location>
</feature>
<protein>
    <recommendedName>
        <fullName evidence="3 7">Prolyl endopeptidase</fullName>
        <ecNumber evidence="7">3.4.21.-</ecNumber>
    </recommendedName>
</protein>
<comment type="catalytic activity">
    <reaction evidence="1">
        <text>Hydrolysis of Pro-|-Xaa &gt;&gt; Ala-|-Xaa in oligopeptides.</text>
        <dbReference type="EC" id="3.4.21.26"/>
    </reaction>
</comment>
<evidence type="ECO:0000313" key="10">
    <source>
        <dbReference type="EMBL" id="KAB0347731.1"/>
    </source>
</evidence>
<accession>A0A5N3VES7</accession>
<dbReference type="Pfam" id="PF02897">
    <property type="entry name" value="Peptidase_S9_N"/>
    <property type="match status" value="2"/>
</dbReference>
<organism evidence="10 11">
    <name type="scientific">Muntiacus muntjak</name>
    <name type="common">Barking deer</name>
    <name type="synonym">Indian muntjac</name>
    <dbReference type="NCBI Taxonomy" id="9888"/>
    <lineage>
        <taxon>Eukaryota</taxon>
        <taxon>Metazoa</taxon>
        <taxon>Chordata</taxon>
        <taxon>Craniata</taxon>
        <taxon>Vertebrata</taxon>
        <taxon>Euteleostomi</taxon>
        <taxon>Mammalia</taxon>
        <taxon>Eutheria</taxon>
        <taxon>Laurasiatheria</taxon>
        <taxon>Artiodactyla</taxon>
        <taxon>Ruminantia</taxon>
        <taxon>Pecora</taxon>
        <taxon>Cervidae</taxon>
        <taxon>Muntiacinae</taxon>
        <taxon>Muntiacus</taxon>
    </lineage>
</organism>
<dbReference type="EC" id="3.4.21.-" evidence="7"/>
<comment type="similarity">
    <text evidence="2 7">Belongs to the peptidase S9A family.</text>
</comment>
<keyword evidence="11" id="KW-1185">Reference proteome</keyword>
<dbReference type="GO" id="GO:0004252">
    <property type="term" value="F:serine-type endopeptidase activity"/>
    <property type="evidence" value="ECO:0007669"/>
    <property type="project" value="UniProtKB-UniRule"/>
</dbReference>
<keyword evidence="6 7" id="KW-0720">Serine protease</keyword>
<dbReference type="GO" id="GO:0005829">
    <property type="term" value="C:cytosol"/>
    <property type="evidence" value="ECO:0007669"/>
    <property type="project" value="TreeGrafter"/>
</dbReference>
<gene>
    <name evidence="10" type="ORF">FD754_012588</name>
</gene>
<dbReference type="Gene3D" id="3.40.50.1820">
    <property type="entry name" value="alpha/beta hydrolase"/>
    <property type="match status" value="1"/>
</dbReference>
<dbReference type="SUPFAM" id="SSF53474">
    <property type="entry name" value="alpha/beta-Hydrolases"/>
    <property type="match status" value="1"/>
</dbReference>
<feature type="non-terminal residue" evidence="10">
    <location>
        <position position="1"/>
    </location>
</feature>
<reference evidence="10 11" key="1">
    <citation type="submission" date="2019-06" db="EMBL/GenBank/DDBJ databases">
        <title>Discovery of a novel chromosome fission-fusion reversal in muntjac.</title>
        <authorList>
            <person name="Mudd A.B."/>
            <person name="Bredeson J.V."/>
            <person name="Baum R."/>
            <person name="Hockemeyer D."/>
            <person name="Rokhsar D.S."/>
        </authorList>
    </citation>
    <scope>NUCLEOTIDE SEQUENCE [LARGE SCALE GENOMIC DNA]</scope>
    <source>
        <strain evidence="10">UTSW_UCB_Mm</strain>
        <tissue evidence="10">Fibroblast cell line</tissue>
    </source>
</reference>
<feature type="domain" description="Peptidase S9A N-terminal" evidence="9">
    <location>
        <begin position="160"/>
        <end position="306"/>
    </location>
</feature>
<dbReference type="SUPFAM" id="SSF50993">
    <property type="entry name" value="Peptidase/esterase 'gauge' domain"/>
    <property type="match status" value="1"/>
</dbReference>
<dbReference type="InterPro" id="IPR002470">
    <property type="entry name" value="Peptidase_S9A"/>
</dbReference>
<evidence type="ECO:0000256" key="2">
    <source>
        <dbReference type="ARBA" id="ARBA00005228"/>
    </source>
</evidence>
<evidence type="ECO:0000259" key="9">
    <source>
        <dbReference type="Pfam" id="PF02897"/>
    </source>
</evidence>